<organism evidence="2 3">
    <name type="scientific">Psophocarpus tetragonolobus</name>
    <name type="common">Winged bean</name>
    <name type="synonym">Dolichos tetragonolobus</name>
    <dbReference type="NCBI Taxonomy" id="3891"/>
    <lineage>
        <taxon>Eukaryota</taxon>
        <taxon>Viridiplantae</taxon>
        <taxon>Streptophyta</taxon>
        <taxon>Embryophyta</taxon>
        <taxon>Tracheophyta</taxon>
        <taxon>Spermatophyta</taxon>
        <taxon>Magnoliopsida</taxon>
        <taxon>eudicotyledons</taxon>
        <taxon>Gunneridae</taxon>
        <taxon>Pentapetalae</taxon>
        <taxon>rosids</taxon>
        <taxon>fabids</taxon>
        <taxon>Fabales</taxon>
        <taxon>Fabaceae</taxon>
        <taxon>Papilionoideae</taxon>
        <taxon>50 kb inversion clade</taxon>
        <taxon>NPAAA clade</taxon>
        <taxon>indigoferoid/millettioid clade</taxon>
        <taxon>Phaseoleae</taxon>
        <taxon>Psophocarpus</taxon>
    </lineage>
</organism>
<dbReference type="EMBL" id="JAYMYS010000009">
    <property type="protein sequence ID" value="KAK7380464.1"/>
    <property type="molecule type" value="Genomic_DNA"/>
</dbReference>
<accession>A0AAN9RPT4</accession>
<evidence type="ECO:0000313" key="2">
    <source>
        <dbReference type="EMBL" id="KAK7380464.1"/>
    </source>
</evidence>
<reference evidence="2 3" key="1">
    <citation type="submission" date="2024-01" db="EMBL/GenBank/DDBJ databases">
        <title>The genomes of 5 underutilized Papilionoideae crops provide insights into root nodulation and disease resistanc.</title>
        <authorList>
            <person name="Jiang F."/>
        </authorList>
    </citation>
    <scope>NUCLEOTIDE SEQUENCE [LARGE SCALE GENOMIC DNA]</scope>
    <source>
        <strain evidence="2">DUOXIRENSHENG_FW03</strain>
        <tissue evidence="2">Leaves</tissue>
    </source>
</reference>
<dbReference type="Proteomes" id="UP001386955">
    <property type="component" value="Unassembled WGS sequence"/>
</dbReference>
<comment type="caution">
    <text evidence="2">The sequence shown here is derived from an EMBL/GenBank/DDBJ whole genome shotgun (WGS) entry which is preliminary data.</text>
</comment>
<protein>
    <submittedName>
        <fullName evidence="2">Uncharacterized protein</fullName>
    </submittedName>
</protein>
<sequence length="220" mass="25319">MEPKFTKNLPSPFLLSSSITLSISPIVIDSDEFIEQPTSPIARHGRSLSMDSYFLNVDRIIVTDGVQSDDEEIIELQRTTHKLETKLANLSTELAILQIMFRIPIPIEDYYVPDTMFKHCIEQCIDINAHCEELQIEIEELTEESQIRDIYNQLLQEQVGFLRAKASGLRATIANHPVFGEFYDQLVMPHQQAHLRMLASPSEQSFNGENNPYFDQKKYK</sequence>
<proteinExistence type="predicted"/>
<evidence type="ECO:0000256" key="1">
    <source>
        <dbReference type="SAM" id="MobiDB-lite"/>
    </source>
</evidence>
<feature type="region of interest" description="Disordered" evidence="1">
    <location>
        <begin position="200"/>
        <end position="220"/>
    </location>
</feature>
<keyword evidence="3" id="KW-1185">Reference proteome</keyword>
<dbReference type="AlphaFoldDB" id="A0AAN9RPT4"/>
<evidence type="ECO:0000313" key="3">
    <source>
        <dbReference type="Proteomes" id="UP001386955"/>
    </source>
</evidence>
<feature type="compositionally biased region" description="Polar residues" evidence="1">
    <location>
        <begin position="201"/>
        <end position="210"/>
    </location>
</feature>
<gene>
    <name evidence="2" type="ORF">VNO78_32975</name>
</gene>
<name>A0AAN9RPT4_PSOTE</name>